<comment type="caution">
    <text evidence="1">The sequence shown here is derived from an EMBL/GenBank/DDBJ whole genome shotgun (WGS) entry which is preliminary data.</text>
</comment>
<reference evidence="1 2" key="1">
    <citation type="submission" date="2024-11" db="EMBL/GenBank/DDBJ databases">
        <title>Chromosome-level genome assembly of the freshwater bivalve Anodonta woodiana.</title>
        <authorList>
            <person name="Chen X."/>
        </authorList>
    </citation>
    <scope>NUCLEOTIDE SEQUENCE [LARGE SCALE GENOMIC DNA]</scope>
    <source>
        <strain evidence="1">MN2024</strain>
        <tissue evidence="1">Gills</tissue>
    </source>
</reference>
<dbReference type="EMBL" id="JBJQND010000004">
    <property type="protein sequence ID" value="KAL3879665.1"/>
    <property type="molecule type" value="Genomic_DNA"/>
</dbReference>
<sequence>MAAHTTTDKVLDKLKKIQCLFTLEIKGLTQRLAKDLLNKLQREFECQEYDYPEEQRRYYNLMTYLHYFCRQLEAARSCNREALKMDPECIVSLANQAWISYLESSHDEDCQEIEKSIRKAVTQSLNRIKLIEAKAEIAYSYARFGTNNYEQAELWYQMVVSEVEDEDNLPSFLWQYGYGLIKRRNLSLPGKVKKYTSEVKQAADLLYKVAKQDKSLRFKARAWVELGTLSSKAKKQCKNWQKLFPNEISDLNEYDIFSIAFENIQKVNDIPALEQYAHFLNRRKKYEECKEILQKSIAVKDSSRAYQLLALVKMTMFLQNTDPKQDPPSCINFCDEVREILSDYDSAFKLQINYSAMACKTKFLYAIEHFKDAIDVCKKIYSSLEITDTQPEELDRNIRVFFQIYHAKCLLRASEDASEIMQAKDLLRSAIEMSFDLQRKRLTEIQRKRSQIMSDQESDDHNYTLPRMIELQMDAIKEMKCILQNGEQTTESMLEEIALCELIKDDDRAIELCIELSKTGVSNEMQIDVAKRLITYKHFDKGLFLLKTVIHTDKLDYQTKNFTITAQVDGAMDALIKQDFVLTGTRLRDAFNVRFCDQETTDSDMLHVFLVAHECNIEQTLKLKQLFDKLTKLNIASCFDATPASSLLDMEDSLQKSYVIAVIMDTNDLKNDEKKTRLFKKYIKHIKNIQSKALVAIKLSEQFDVPSNLSDVPHIQLGNEFQQDNTIFMHDFFKKALLNST</sequence>
<name>A0ABD3X0C8_SINWO</name>
<protein>
    <submittedName>
        <fullName evidence="1">Uncharacterized protein</fullName>
    </submittedName>
</protein>
<dbReference type="PANTHER" id="PTHR16253">
    <property type="entry name" value="TETRATRICOPEPTIDE REPEAT PROTEIN 22"/>
    <property type="match status" value="1"/>
</dbReference>
<evidence type="ECO:0000313" key="2">
    <source>
        <dbReference type="Proteomes" id="UP001634394"/>
    </source>
</evidence>
<evidence type="ECO:0000313" key="1">
    <source>
        <dbReference type="EMBL" id="KAL3879665.1"/>
    </source>
</evidence>
<dbReference type="Gene3D" id="1.25.40.10">
    <property type="entry name" value="Tetratricopeptide repeat domain"/>
    <property type="match status" value="1"/>
</dbReference>
<proteinExistence type="predicted"/>
<dbReference type="InterPro" id="IPR042342">
    <property type="entry name" value="TTC22"/>
</dbReference>
<dbReference type="AlphaFoldDB" id="A0ABD3X0C8"/>
<organism evidence="1 2">
    <name type="scientific">Sinanodonta woodiana</name>
    <name type="common">Chinese pond mussel</name>
    <name type="synonym">Anodonta woodiana</name>
    <dbReference type="NCBI Taxonomy" id="1069815"/>
    <lineage>
        <taxon>Eukaryota</taxon>
        <taxon>Metazoa</taxon>
        <taxon>Spiralia</taxon>
        <taxon>Lophotrochozoa</taxon>
        <taxon>Mollusca</taxon>
        <taxon>Bivalvia</taxon>
        <taxon>Autobranchia</taxon>
        <taxon>Heteroconchia</taxon>
        <taxon>Palaeoheterodonta</taxon>
        <taxon>Unionida</taxon>
        <taxon>Unionoidea</taxon>
        <taxon>Unionidae</taxon>
        <taxon>Unioninae</taxon>
        <taxon>Sinanodonta</taxon>
    </lineage>
</organism>
<dbReference type="SUPFAM" id="SSF48452">
    <property type="entry name" value="TPR-like"/>
    <property type="match status" value="1"/>
</dbReference>
<keyword evidence="2" id="KW-1185">Reference proteome</keyword>
<dbReference type="PANTHER" id="PTHR16253:SF0">
    <property type="entry name" value="TETRATRICOPEPTIDE REPEAT PROTEIN 22"/>
    <property type="match status" value="1"/>
</dbReference>
<dbReference type="InterPro" id="IPR011990">
    <property type="entry name" value="TPR-like_helical_dom_sf"/>
</dbReference>
<gene>
    <name evidence="1" type="ORF">ACJMK2_031952</name>
</gene>
<accession>A0ABD3X0C8</accession>
<dbReference type="Proteomes" id="UP001634394">
    <property type="component" value="Unassembled WGS sequence"/>
</dbReference>